<dbReference type="InterPro" id="IPR036834">
    <property type="entry name" value="Bcl-2-like_sf"/>
</dbReference>
<dbReference type="Proteomes" id="UP000015101">
    <property type="component" value="Unassembled WGS sequence"/>
</dbReference>
<dbReference type="RefSeq" id="XP_009014708.1">
    <property type="nucleotide sequence ID" value="XM_009016460.1"/>
</dbReference>
<proteinExistence type="predicted"/>
<protein>
    <recommendedName>
        <fullName evidence="1">CARD domain-containing protein</fullName>
    </recommendedName>
</protein>
<dbReference type="AlphaFoldDB" id="T1F3A8"/>
<dbReference type="Gene3D" id="1.10.437.10">
    <property type="entry name" value="Blc2-like"/>
    <property type="match status" value="1"/>
</dbReference>
<dbReference type="InterPro" id="IPR011029">
    <property type="entry name" value="DEATH-like_dom_sf"/>
</dbReference>
<organism evidence="3 4">
    <name type="scientific">Helobdella robusta</name>
    <name type="common">Californian leech</name>
    <dbReference type="NCBI Taxonomy" id="6412"/>
    <lineage>
        <taxon>Eukaryota</taxon>
        <taxon>Metazoa</taxon>
        <taxon>Spiralia</taxon>
        <taxon>Lophotrochozoa</taxon>
        <taxon>Annelida</taxon>
        <taxon>Clitellata</taxon>
        <taxon>Hirudinea</taxon>
        <taxon>Rhynchobdellida</taxon>
        <taxon>Glossiphoniidae</taxon>
        <taxon>Helobdella</taxon>
    </lineage>
</organism>
<sequence>MNEEQKSRIKATYKLIVDSVIFDDIQDYLYSNLTDFSSEMIEEIKAEGINRNQMRKFLSMLEKLKDERTYDMFRKSLKESVDFSYVVAELDRADLKNIPVIENYQSKFEVLRQNVEIQTKIMNQVLESNQLLQEKIEKLQSVPGFTQMTPSGEVIIKDIQNFSTYLLDETDSSVDSSKNLNLNVKLKVQNKKKEIACALGVDSIYDLESPIPDNLQTYKNHIQTVRNAIKKLRDDEVKEIDRTVSSNVSIHEMVGLPTVQTLAEEVFDKCNIGRIVVWFAYWRKFIQDLDGTDSEKRIFGEYIGFSLCLNPVVMKWLDEEDGWVSQ</sequence>
<dbReference type="GO" id="GO:2001235">
    <property type="term" value="P:positive regulation of apoptotic signaling pathway"/>
    <property type="evidence" value="ECO:0000318"/>
    <property type="project" value="GO_Central"/>
</dbReference>
<dbReference type="CTD" id="20203307"/>
<evidence type="ECO:0000313" key="3">
    <source>
        <dbReference type="EnsemblMetazoa" id="HelroP170661"/>
    </source>
</evidence>
<reference evidence="3" key="3">
    <citation type="submission" date="2015-06" db="UniProtKB">
        <authorList>
            <consortium name="EnsemblMetazoa"/>
        </authorList>
    </citation>
    <scope>IDENTIFICATION</scope>
</reference>
<feature type="domain" description="CARD" evidence="1">
    <location>
        <begin position="1"/>
        <end position="80"/>
    </location>
</feature>
<reference evidence="2 4" key="2">
    <citation type="journal article" date="2013" name="Nature">
        <title>Insights into bilaterian evolution from three spiralian genomes.</title>
        <authorList>
            <person name="Simakov O."/>
            <person name="Marletaz F."/>
            <person name="Cho S.J."/>
            <person name="Edsinger-Gonzales E."/>
            <person name="Havlak P."/>
            <person name="Hellsten U."/>
            <person name="Kuo D.H."/>
            <person name="Larsson T."/>
            <person name="Lv J."/>
            <person name="Arendt D."/>
            <person name="Savage R."/>
            <person name="Osoegawa K."/>
            <person name="de Jong P."/>
            <person name="Grimwood J."/>
            <person name="Chapman J.A."/>
            <person name="Shapiro H."/>
            <person name="Aerts A."/>
            <person name="Otillar R.P."/>
            <person name="Terry A.Y."/>
            <person name="Boore J.L."/>
            <person name="Grigoriev I.V."/>
            <person name="Lindberg D.R."/>
            <person name="Seaver E.C."/>
            <person name="Weisblat D.A."/>
            <person name="Putnam N.H."/>
            <person name="Rokhsar D.S."/>
        </authorList>
    </citation>
    <scope>NUCLEOTIDE SEQUENCE</scope>
</reference>
<dbReference type="InterPro" id="IPR037939">
    <property type="entry name" value="CRADD"/>
</dbReference>
<dbReference type="GO" id="GO:0002020">
    <property type="term" value="F:protease binding"/>
    <property type="evidence" value="ECO:0007669"/>
    <property type="project" value="InterPro"/>
</dbReference>
<dbReference type="InterPro" id="IPR001315">
    <property type="entry name" value="CARD"/>
</dbReference>
<dbReference type="CDD" id="cd01671">
    <property type="entry name" value="CARD"/>
    <property type="match status" value="1"/>
</dbReference>
<dbReference type="InParanoid" id="T1F3A8"/>
<dbReference type="SUPFAM" id="SSF47986">
    <property type="entry name" value="DEATH domain"/>
    <property type="match status" value="1"/>
</dbReference>
<reference evidence="4" key="1">
    <citation type="submission" date="2012-12" db="EMBL/GenBank/DDBJ databases">
        <authorList>
            <person name="Hellsten U."/>
            <person name="Grimwood J."/>
            <person name="Chapman J.A."/>
            <person name="Shapiro H."/>
            <person name="Aerts A."/>
            <person name="Otillar R.P."/>
            <person name="Terry A.Y."/>
            <person name="Boore J.L."/>
            <person name="Simakov O."/>
            <person name="Marletaz F."/>
            <person name="Cho S.-J."/>
            <person name="Edsinger-Gonzales E."/>
            <person name="Havlak P."/>
            <person name="Kuo D.-H."/>
            <person name="Larsson T."/>
            <person name="Lv J."/>
            <person name="Arendt D."/>
            <person name="Savage R."/>
            <person name="Osoegawa K."/>
            <person name="de Jong P."/>
            <person name="Lindberg D.R."/>
            <person name="Seaver E.C."/>
            <person name="Weisblat D.A."/>
            <person name="Putnam N.H."/>
            <person name="Grigoriev I.V."/>
            <person name="Rokhsar D.S."/>
        </authorList>
    </citation>
    <scope>NUCLEOTIDE SEQUENCE</scope>
</reference>
<accession>T1F3A8</accession>
<dbReference type="PANTHER" id="PTHR15034">
    <property type="entry name" value="DEATH DOMAIN-CONTAINING PROTEIN CRADD"/>
    <property type="match status" value="1"/>
</dbReference>
<dbReference type="Gene3D" id="1.10.533.10">
    <property type="entry name" value="Death Domain, Fas"/>
    <property type="match status" value="1"/>
</dbReference>
<dbReference type="SUPFAM" id="SSF56854">
    <property type="entry name" value="Bcl-2 inhibitors of programmed cell death"/>
    <property type="match status" value="1"/>
</dbReference>
<dbReference type="HOGENOM" id="CLU_853305_0_0_1"/>
<name>T1F3A8_HELRO</name>
<dbReference type="EMBL" id="KB096222">
    <property type="protein sequence ID" value="ESO07330.1"/>
    <property type="molecule type" value="Genomic_DNA"/>
</dbReference>
<dbReference type="EnsemblMetazoa" id="HelroT170661">
    <property type="protein sequence ID" value="HelroP170661"/>
    <property type="gene ID" value="HelroG170661"/>
</dbReference>
<evidence type="ECO:0000259" key="1">
    <source>
        <dbReference type="PROSITE" id="PS50209"/>
    </source>
</evidence>
<dbReference type="GO" id="GO:0005737">
    <property type="term" value="C:cytoplasm"/>
    <property type="evidence" value="ECO:0000318"/>
    <property type="project" value="GO_Central"/>
</dbReference>
<dbReference type="GO" id="GO:0070513">
    <property type="term" value="F:death domain binding"/>
    <property type="evidence" value="ECO:0007669"/>
    <property type="project" value="InterPro"/>
</dbReference>
<dbReference type="Pfam" id="PF00619">
    <property type="entry name" value="CARD"/>
    <property type="match status" value="1"/>
</dbReference>
<dbReference type="EMBL" id="AMQM01003634">
    <property type="status" value="NOT_ANNOTATED_CDS"/>
    <property type="molecule type" value="Genomic_DNA"/>
</dbReference>
<dbReference type="GeneID" id="20203307"/>
<evidence type="ECO:0000313" key="2">
    <source>
        <dbReference type="EMBL" id="ESO07330.1"/>
    </source>
</evidence>
<dbReference type="KEGG" id="hro:HELRODRAFT_170661"/>
<dbReference type="PANTHER" id="PTHR15034:SF5">
    <property type="entry name" value="DEATH DOMAIN-CONTAINING PROTEIN CRADD"/>
    <property type="match status" value="1"/>
</dbReference>
<gene>
    <name evidence="3" type="primary">20203307</name>
    <name evidence="2" type="ORF">HELRODRAFT_170661</name>
</gene>
<keyword evidence="4" id="KW-1185">Reference proteome</keyword>
<dbReference type="PROSITE" id="PS50209">
    <property type="entry name" value="CARD"/>
    <property type="match status" value="1"/>
</dbReference>
<evidence type="ECO:0000313" key="4">
    <source>
        <dbReference type="Proteomes" id="UP000015101"/>
    </source>
</evidence>